<accession>A0A7S7ZVZ7</accession>
<proteinExistence type="predicted"/>
<evidence type="ECO:0000313" key="2">
    <source>
        <dbReference type="Proteomes" id="UP000593880"/>
    </source>
</evidence>
<keyword evidence="1" id="KW-0614">Plasmid</keyword>
<organism evidence="1 2">
    <name type="scientific">Bradyrhizobium guangdongense</name>
    <dbReference type="NCBI Taxonomy" id="1325090"/>
    <lineage>
        <taxon>Bacteria</taxon>
        <taxon>Pseudomonadati</taxon>
        <taxon>Pseudomonadota</taxon>
        <taxon>Alphaproteobacteria</taxon>
        <taxon>Hyphomicrobiales</taxon>
        <taxon>Nitrobacteraceae</taxon>
        <taxon>Bradyrhizobium</taxon>
    </lineage>
</organism>
<reference evidence="1 2" key="1">
    <citation type="submission" date="2018-06" db="EMBL/GenBank/DDBJ databases">
        <title>Comparative genomics of rhizobia nodulating Arachis hypogaea in China.</title>
        <authorList>
            <person name="Li Y."/>
        </authorList>
    </citation>
    <scope>NUCLEOTIDE SEQUENCE [LARGE SCALE GENOMIC DNA]</scope>
    <source>
        <strain evidence="1 2">CCBAU 51658</strain>
        <plasmid evidence="1 2">unnamed</plasmid>
    </source>
</reference>
<sequence length="82" mass="9146">MPGWLHVNTQARRNLRRHGNDLLAVNFAIPSEGIEQKARKTGGSCAEPEQIRTDVDRHAAEPRVYRCILAAPRKATASTIRT</sequence>
<geneLocation type="plasmid" evidence="1 2">
    <name>unnamed</name>
</geneLocation>
<dbReference type="Proteomes" id="UP000593880">
    <property type="component" value="Plasmid unnamed"/>
</dbReference>
<protein>
    <submittedName>
        <fullName evidence="1">Uncharacterized protein</fullName>
    </submittedName>
</protein>
<evidence type="ECO:0000313" key="1">
    <source>
        <dbReference type="EMBL" id="QOZ64685.1"/>
    </source>
</evidence>
<gene>
    <name evidence="1" type="ORF">XH86_39290</name>
</gene>
<dbReference type="EMBL" id="CP030058">
    <property type="protein sequence ID" value="QOZ64685.1"/>
    <property type="molecule type" value="Genomic_DNA"/>
</dbReference>
<name>A0A7S7ZVZ7_9BRAD</name>
<keyword evidence="2" id="KW-1185">Reference proteome</keyword>